<evidence type="ECO:0000259" key="1">
    <source>
        <dbReference type="Pfam" id="PF00496"/>
    </source>
</evidence>
<dbReference type="InterPro" id="IPR000914">
    <property type="entry name" value="SBP_5_dom"/>
</dbReference>
<dbReference type="Gene3D" id="3.10.105.10">
    <property type="entry name" value="Dipeptide-binding Protein, Domain 3"/>
    <property type="match status" value="1"/>
</dbReference>
<feature type="non-terminal residue" evidence="2">
    <location>
        <position position="300"/>
    </location>
</feature>
<dbReference type="SUPFAM" id="SSF53850">
    <property type="entry name" value="Periplasmic binding protein-like II"/>
    <property type="match status" value="1"/>
</dbReference>
<dbReference type="Gene3D" id="3.90.76.10">
    <property type="entry name" value="Dipeptide-binding Protein, Domain 1"/>
    <property type="match status" value="1"/>
</dbReference>
<dbReference type="PANTHER" id="PTHR30290">
    <property type="entry name" value="PERIPLASMIC BINDING COMPONENT OF ABC TRANSPORTER"/>
    <property type="match status" value="1"/>
</dbReference>
<organism evidence="2">
    <name type="scientific">marine sediment metagenome</name>
    <dbReference type="NCBI Taxonomy" id="412755"/>
    <lineage>
        <taxon>unclassified sequences</taxon>
        <taxon>metagenomes</taxon>
        <taxon>ecological metagenomes</taxon>
    </lineage>
</organism>
<dbReference type="InterPro" id="IPR039424">
    <property type="entry name" value="SBP_5"/>
</dbReference>
<dbReference type="Pfam" id="PF00496">
    <property type="entry name" value="SBP_bac_5"/>
    <property type="match status" value="1"/>
</dbReference>
<dbReference type="AlphaFoldDB" id="X1EI65"/>
<gene>
    <name evidence="2" type="ORF">S03H2_19896</name>
</gene>
<evidence type="ECO:0000313" key="2">
    <source>
        <dbReference type="EMBL" id="GAH32981.1"/>
    </source>
</evidence>
<dbReference type="GO" id="GO:0015833">
    <property type="term" value="P:peptide transport"/>
    <property type="evidence" value="ECO:0007669"/>
    <property type="project" value="TreeGrafter"/>
</dbReference>
<sequence length="300" mass="34089">VDADPQYMWDSASFDYAYQIWEGLFAYNLSDPDVPMITKLATDFGTWDGFEHTITLRQDVDFHSGTHFNASSVKFTMDRLNFLCNFTGDQGEDDTAYGESIIAVLYSWPDGMPVLNETIINSEYNVTFVLNRQYGVWLPLLTFTASMMLDYEVWEDDDYITEGMSGATSETISGTGPFTFDYNIAGVETQFSRNEDYWQTPSQIEKVVIAVIQDSDARNTAMLNGDVHILDAPNPSYYDEMRSNSDVILYEAGPGTITQYMGMNNNLYNFTWRSAISFAVDYEYLLDNIMEGEAVRLKSP</sequence>
<name>X1EI65_9ZZZZ</name>
<dbReference type="GO" id="GO:1904680">
    <property type="term" value="F:peptide transmembrane transporter activity"/>
    <property type="evidence" value="ECO:0007669"/>
    <property type="project" value="TreeGrafter"/>
</dbReference>
<dbReference type="Gene3D" id="3.40.190.10">
    <property type="entry name" value="Periplasmic binding protein-like II"/>
    <property type="match status" value="1"/>
</dbReference>
<protein>
    <recommendedName>
        <fullName evidence="1">Solute-binding protein family 5 domain-containing protein</fullName>
    </recommendedName>
</protein>
<reference evidence="2" key="1">
    <citation type="journal article" date="2014" name="Front. Microbiol.">
        <title>High frequency of phylogenetically diverse reductive dehalogenase-homologous genes in deep subseafloor sedimentary metagenomes.</title>
        <authorList>
            <person name="Kawai M."/>
            <person name="Futagami T."/>
            <person name="Toyoda A."/>
            <person name="Takaki Y."/>
            <person name="Nishi S."/>
            <person name="Hori S."/>
            <person name="Arai W."/>
            <person name="Tsubouchi T."/>
            <person name="Morono Y."/>
            <person name="Uchiyama I."/>
            <person name="Ito T."/>
            <person name="Fujiyama A."/>
            <person name="Inagaki F."/>
            <person name="Takami H."/>
        </authorList>
    </citation>
    <scope>NUCLEOTIDE SEQUENCE</scope>
    <source>
        <strain evidence="2">Expedition CK06-06</strain>
    </source>
</reference>
<comment type="caution">
    <text evidence="2">The sequence shown here is derived from an EMBL/GenBank/DDBJ whole genome shotgun (WGS) entry which is preliminary data.</text>
</comment>
<feature type="domain" description="Solute-binding protein family 5" evidence="1">
    <location>
        <begin position="40"/>
        <end position="299"/>
    </location>
</feature>
<proteinExistence type="predicted"/>
<dbReference type="EMBL" id="BARU01010435">
    <property type="protein sequence ID" value="GAH32981.1"/>
    <property type="molecule type" value="Genomic_DNA"/>
</dbReference>
<feature type="non-terminal residue" evidence="2">
    <location>
        <position position="1"/>
    </location>
</feature>
<accession>X1EI65</accession>